<name>A0AAV3QTY3_LITER</name>
<sequence>MKKGKAHSVRKIPSSRDTNTSFTSESEEDFDILSITSTSSLPPPPYYVPKRDHSFHDIHVPLIPGGVFAIPPSSRGWKKNDDPFEIARNKCTKRNVDGKLAIIAQANSNASDFHFQDHLQENRKDYC</sequence>
<organism evidence="2 3">
    <name type="scientific">Lithospermum erythrorhizon</name>
    <name type="common">Purple gromwell</name>
    <name type="synonym">Lithospermum officinale var. erythrorhizon</name>
    <dbReference type="NCBI Taxonomy" id="34254"/>
    <lineage>
        <taxon>Eukaryota</taxon>
        <taxon>Viridiplantae</taxon>
        <taxon>Streptophyta</taxon>
        <taxon>Embryophyta</taxon>
        <taxon>Tracheophyta</taxon>
        <taxon>Spermatophyta</taxon>
        <taxon>Magnoliopsida</taxon>
        <taxon>eudicotyledons</taxon>
        <taxon>Gunneridae</taxon>
        <taxon>Pentapetalae</taxon>
        <taxon>asterids</taxon>
        <taxon>lamiids</taxon>
        <taxon>Boraginales</taxon>
        <taxon>Boraginaceae</taxon>
        <taxon>Boraginoideae</taxon>
        <taxon>Lithospermeae</taxon>
        <taxon>Lithospermum</taxon>
    </lineage>
</organism>
<reference evidence="2 3" key="1">
    <citation type="submission" date="2024-01" db="EMBL/GenBank/DDBJ databases">
        <title>The complete chloroplast genome sequence of Lithospermum erythrorhizon: insights into the phylogenetic relationship among Boraginaceae species and the maternal lineages of purple gromwells.</title>
        <authorList>
            <person name="Okada T."/>
            <person name="Watanabe K."/>
        </authorList>
    </citation>
    <scope>NUCLEOTIDE SEQUENCE [LARGE SCALE GENOMIC DNA]</scope>
</reference>
<dbReference type="Proteomes" id="UP001454036">
    <property type="component" value="Unassembled WGS sequence"/>
</dbReference>
<dbReference type="AlphaFoldDB" id="A0AAV3QTY3"/>
<comment type="caution">
    <text evidence="2">The sequence shown here is derived from an EMBL/GenBank/DDBJ whole genome shotgun (WGS) entry which is preliminary data.</text>
</comment>
<feature type="compositionally biased region" description="Polar residues" evidence="1">
    <location>
        <begin position="15"/>
        <end position="24"/>
    </location>
</feature>
<keyword evidence="3" id="KW-1185">Reference proteome</keyword>
<feature type="compositionally biased region" description="Basic residues" evidence="1">
    <location>
        <begin position="1"/>
        <end position="10"/>
    </location>
</feature>
<proteinExistence type="predicted"/>
<protein>
    <submittedName>
        <fullName evidence="2">Uncharacterized protein</fullName>
    </submittedName>
</protein>
<evidence type="ECO:0000313" key="3">
    <source>
        <dbReference type="Proteomes" id="UP001454036"/>
    </source>
</evidence>
<dbReference type="EMBL" id="BAABME010005839">
    <property type="protein sequence ID" value="GAA0166736.1"/>
    <property type="molecule type" value="Genomic_DNA"/>
</dbReference>
<evidence type="ECO:0000313" key="2">
    <source>
        <dbReference type="EMBL" id="GAA0166736.1"/>
    </source>
</evidence>
<feature type="region of interest" description="Disordered" evidence="1">
    <location>
        <begin position="1"/>
        <end position="28"/>
    </location>
</feature>
<gene>
    <name evidence="2" type="ORF">LIER_21825</name>
</gene>
<accession>A0AAV3QTY3</accession>
<evidence type="ECO:0000256" key="1">
    <source>
        <dbReference type="SAM" id="MobiDB-lite"/>
    </source>
</evidence>